<dbReference type="HAMAP" id="MF_00048">
    <property type="entry name" value="UPF0102"/>
    <property type="match status" value="1"/>
</dbReference>
<comment type="caution">
    <text evidence="3">The sequence shown here is derived from an EMBL/GenBank/DDBJ whole genome shotgun (WGS) entry which is preliminary data.</text>
</comment>
<protein>
    <recommendedName>
        <fullName evidence="2">UPF0102 protein Thpro_021413</fullName>
    </recommendedName>
</protein>
<proteinExistence type="inferred from homology"/>
<dbReference type="NCBIfam" id="TIGR00252">
    <property type="entry name" value="YraN family protein"/>
    <property type="match status" value="1"/>
</dbReference>
<dbReference type="OrthoDB" id="9794876at2"/>
<dbReference type="NCBIfam" id="NF009150">
    <property type="entry name" value="PRK12497.1-3"/>
    <property type="match status" value="1"/>
</dbReference>
<dbReference type="CDD" id="cd20736">
    <property type="entry name" value="PoNe_Nuclease"/>
    <property type="match status" value="1"/>
</dbReference>
<gene>
    <name evidence="3" type="ORF">Thpro_021413</name>
</gene>
<dbReference type="PANTHER" id="PTHR34039">
    <property type="entry name" value="UPF0102 PROTEIN YRAN"/>
    <property type="match status" value="1"/>
</dbReference>
<evidence type="ECO:0000256" key="2">
    <source>
        <dbReference type="HAMAP-Rule" id="MF_00048"/>
    </source>
</evidence>
<name>A0A1A6C3G6_9GAMM</name>
<dbReference type="Pfam" id="PF02021">
    <property type="entry name" value="UPF0102"/>
    <property type="match status" value="1"/>
</dbReference>
<reference evidence="3 4" key="1">
    <citation type="journal article" date="2014" name="Genome Announc.">
        <title>Draft Genome Sequence of the Iron-Oxidizing, Acidophilic, and Halotolerant 'Thiobacillus prosperus' Type Strain DSM 5130.</title>
        <authorList>
            <person name="Ossandon F.J."/>
            <person name="Cardenas J.P."/>
            <person name="Corbett M."/>
            <person name="Quatrini R."/>
            <person name="Holmes D.S."/>
            <person name="Watkin E."/>
        </authorList>
    </citation>
    <scope>NUCLEOTIDE SEQUENCE [LARGE SCALE GENOMIC DNA]</scope>
    <source>
        <strain evidence="3 4">DSM 5130</strain>
    </source>
</reference>
<dbReference type="GO" id="GO:0003676">
    <property type="term" value="F:nucleic acid binding"/>
    <property type="evidence" value="ECO:0007669"/>
    <property type="project" value="InterPro"/>
</dbReference>
<dbReference type="EMBL" id="JQSG02000003">
    <property type="protein sequence ID" value="OBS09085.1"/>
    <property type="molecule type" value="Genomic_DNA"/>
</dbReference>
<dbReference type="InterPro" id="IPR003509">
    <property type="entry name" value="UPF0102_YraN-like"/>
</dbReference>
<dbReference type="SUPFAM" id="SSF52980">
    <property type="entry name" value="Restriction endonuclease-like"/>
    <property type="match status" value="1"/>
</dbReference>
<dbReference type="InterPro" id="IPR011856">
    <property type="entry name" value="tRNA_endonuc-like_dom_sf"/>
</dbReference>
<dbReference type="AlphaFoldDB" id="A0A1A6C3G6"/>
<dbReference type="InterPro" id="IPR011335">
    <property type="entry name" value="Restrct_endonuc-II-like"/>
</dbReference>
<accession>A0A1A6C3G6</accession>
<dbReference type="PANTHER" id="PTHR34039:SF1">
    <property type="entry name" value="UPF0102 PROTEIN YRAN"/>
    <property type="match status" value="1"/>
</dbReference>
<dbReference type="Proteomes" id="UP000029273">
    <property type="component" value="Unassembled WGS sequence"/>
</dbReference>
<sequence length="118" mass="13319">MAPPPRQGQDFEAQACDYLCRQGLRLRERNYRCRSGEIDLVMSDDGTLVFVEVRYRNSARFGGAATSVDAGKRRRLTATAQHYLQRHGADVPTRFDVVAMGPDGRIDWIPDAFQAQET</sequence>
<evidence type="ECO:0000313" key="3">
    <source>
        <dbReference type="EMBL" id="OBS09085.1"/>
    </source>
</evidence>
<organism evidence="3 4">
    <name type="scientific">Acidihalobacter prosperus</name>
    <dbReference type="NCBI Taxonomy" id="160660"/>
    <lineage>
        <taxon>Bacteria</taxon>
        <taxon>Pseudomonadati</taxon>
        <taxon>Pseudomonadota</taxon>
        <taxon>Gammaproteobacteria</taxon>
        <taxon>Chromatiales</taxon>
        <taxon>Ectothiorhodospiraceae</taxon>
        <taxon>Acidihalobacter</taxon>
    </lineage>
</organism>
<evidence type="ECO:0000313" key="4">
    <source>
        <dbReference type="Proteomes" id="UP000029273"/>
    </source>
</evidence>
<comment type="similarity">
    <text evidence="1 2">Belongs to the UPF0102 family.</text>
</comment>
<evidence type="ECO:0000256" key="1">
    <source>
        <dbReference type="ARBA" id="ARBA00006738"/>
    </source>
</evidence>
<keyword evidence="4" id="KW-1185">Reference proteome</keyword>
<dbReference type="Gene3D" id="3.40.1350.10">
    <property type="match status" value="1"/>
</dbReference>
<dbReference type="RefSeq" id="WP_038088970.1">
    <property type="nucleotide sequence ID" value="NZ_JQSG02000003.1"/>
</dbReference>